<dbReference type="InterPro" id="IPR006222">
    <property type="entry name" value="GCVT_N"/>
</dbReference>
<dbReference type="EMBL" id="CP091139">
    <property type="protein sequence ID" value="UUT34756.1"/>
    <property type="molecule type" value="Genomic_DNA"/>
</dbReference>
<evidence type="ECO:0000313" key="3">
    <source>
        <dbReference type="EMBL" id="UUT34756.1"/>
    </source>
</evidence>
<dbReference type="Gene3D" id="3.30.1360.120">
    <property type="entry name" value="Probable tRNA modification gtpase trme, domain 1"/>
    <property type="match status" value="2"/>
</dbReference>
<reference evidence="3" key="1">
    <citation type="submission" date="2022-01" db="EMBL/GenBank/DDBJ databases">
        <title>Microbacterium eymi and Microbacterium rhizovicinus sp. nov., isolated from the rhizospheric soil of Elymus tsukushiensis, a plant native to the Dokdo Islands, Republic of Korea.</title>
        <authorList>
            <person name="Hwang Y.J."/>
        </authorList>
    </citation>
    <scope>NUCLEOTIDE SEQUENCE</scope>
    <source>
        <strain evidence="3">KUDC0405</strain>
    </source>
</reference>
<keyword evidence="4" id="KW-1185">Reference proteome</keyword>
<proteinExistence type="predicted"/>
<feature type="domain" description="GCVT N-terminal" evidence="2">
    <location>
        <begin position="41"/>
        <end position="254"/>
    </location>
</feature>
<dbReference type="SUPFAM" id="SSF103025">
    <property type="entry name" value="Folate-binding domain"/>
    <property type="match status" value="2"/>
</dbReference>
<dbReference type="RefSeq" id="WP_259611282.1">
    <property type="nucleotide sequence ID" value="NZ_CP091139.2"/>
</dbReference>
<dbReference type="Proteomes" id="UP001054811">
    <property type="component" value="Chromosome"/>
</dbReference>
<evidence type="ECO:0000259" key="2">
    <source>
        <dbReference type="Pfam" id="PF01571"/>
    </source>
</evidence>
<dbReference type="InterPro" id="IPR028896">
    <property type="entry name" value="GcvT/YgfZ/DmdA"/>
</dbReference>
<accession>A0ABY5NI00</accession>
<evidence type="ECO:0000313" key="4">
    <source>
        <dbReference type="Proteomes" id="UP001054811"/>
    </source>
</evidence>
<feature type="compositionally biased region" description="Basic residues" evidence="1">
    <location>
        <begin position="410"/>
        <end position="420"/>
    </location>
</feature>
<dbReference type="InterPro" id="IPR027266">
    <property type="entry name" value="TrmE/GcvT-like"/>
</dbReference>
<gene>
    <name evidence="3" type="ORF">L2X98_30345</name>
</gene>
<evidence type="ECO:0000256" key="1">
    <source>
        <dbReference type="SAM" id="MobiDB-lite"/>
    </source>
</evidence>
<sequence>MAWEFVSLEQGIAQAGSPIRLLWKPEAGPWAPPVVEGEYVGWRQEQDAWRSTVALSDLSYHMSDTFLRGSGAARLLSDVSANNIEDFAIGRAKQFVPVAADGNIVTDGILLRDGEESYVLSGVEAAQHWVTFHAQQGGYDVEFSTDPDRSFMPGDPRLFRLQVQGPRALDVVHRAFGGPLPETKFFHSTPVELRGATFRALRHGMAGQPGYEFIGDYADHDRVKEALLAAGEQSGIVHIGALAYATNGVESGWIPTPTPAIYTDPALAGLRASVNLFSYEGQNPLYGSFYSDDLADYYTSPWELGYGRSISFAHDFIGRDALQAAKDAPHRAKVTLAFDASRRRAGLRRRPRLPQRLWPPPHRAERRTRRADLPDHQQRPRAHGAGARARRCRRRRAGHERRGGLGAASRPRHRARRRSRVPAPTRHGAAGALQRVRPHGVPAGLRPAVASDRRALYEQMREHPQGALGIDRPAIFSPAAAAQDEGNDRTTIKRFGPLYLPSEYTNWADEASAHVKTAYLGDWSSLAKIVVRGPDAHAFLSQLGMNDLSRFEIGQIKHHVQARRARMGRVGGHPPPARRRRVPLHSRLRGLAALAAEPGDVGCRGPGHQPG</sequence>
<feature type="compositionally biased region" description="Basic residues" evidence="1">
    <location>
        <begin position="388"/>
        <end position="399"/>
    </location>
</feature>
<dbReference type="PANTHER" id="PTHR43757">
    <property type="entry name" value="AMINOMETHYLTRANSFERASE"/>
    <property type="match status" value="1"/>
</dbReference>
<protein>
    <recommendedName>
        <fullName evidence="2">GCVT N-terminal domain-containing protein</fullName>
    </recommendedName>
</protein>
<dbReference type="Pfam" id="PF01571">
    <property type="entry name" value="GCV_T"/>
    <property type="match status" value="1"/>
</dbReference>
<dbReference type="PANTHER" id="PTHR43757:SF2">
    <property type="entry name" value="AMINOMETHYLTRANSFERASE, MITOCHONDRIAL"/>
    <property type="match status" value="1"/>
</dbReference>
<feature type="region of interest" description="Disordered" evidence="1">
    <location>
        <begin position="345"/>
        <end position="429"/>
    </location>
</feature>
<organism evidence="3 4">
    <name type="scientific">Microbacterium elymi</name>
    <dbReference type="NCBI Taxonomy" id="2909587"/>
    <lineage>
        <taxon>Bacteria</taxon>
        <taxon>Bacillati</taxon>
        <taxon>Actinomycetota</taxon>
        <taxon>Actinomycetes</taxon>
        <taxon>Micrococcales</taxon>
        <taxon>Microbacteriaceae</taxon>
        <taxon>Microbacterium</taxon>
    </lineage>
</organism>
<name>A0ABY5NI00_9MICO</name>